<dbReference type="AlphaFoldDB" id="A0A4P6LRR8"/>
<evidence type="ECO:0000313" key="2">
    <source>
        <dbReference type="Proteomes" id="UP000289794"/>
    </source>
</evidence>
<dbReference type="KEGG" id="bpro:PMF13cell1_00099"/>
<sequence>MEIIKTDEKRKQLIYELMTGLYDLEQVQFPESKLVENEYEDGKLCSELYSRVYDANVRLCERLGVEEDTDVNIIIDSMNEITRILAMKMYDYGANREMFDQK</sequence>
<dbReference type="EMBL" id="CP035945">
    <property type="protein sequence ID" value="QBE94606.1"/>
    <property type="molecule type" value="Genomic_DNA"/>
</dbReference>
<protein>
    <submittedName>
        <fullName evidence="1">Uncharacterized protein</fullName>
    </submittedName>
</protein>
<name>A0A4P6LRR8_9FIRM</name>
<reference evidence="1 2" key="1">
    <citation type="submission" date="2019-01" db="EMBL/GenBank/DDBJ databases">
        <title>PMF-metabolizing Aryl O-demethylase.</title>
        <authorList>
            <person name="Kim M."/>
        </authorList>
    </citation>
    <scope>NUCLEOTIDE SEQUENCE [LARGE SCALE GENOMIC DNA]</scope>
    <source>
        <strain evidence="1 2">PMF1</strain>
    </source>
</reference>
<evidence type="ECO:0000313" key="1">
    <source>
        <dbReference type="EMBL" id="QBE94606.1"/>
    </source>
</evidence>
<dbReference type="Proteomes" id="UP000289794">
    <property type="component" value="Chromosome"/>
</dbReference>
<organism evidence="1 2">
    <name type="scientific">Blautia producta</name>
    <dbReference type="NCBI Taxonomy" id="33035"/>
    <lineage>
        <taxon>Bacteria</taxon>
        <taxon>Bacillati</taxon>
        <taxon>Bacillota</taxon>
        <taxon>Clostridia</taxon>
        <taxon>Lachnospirales</taxon>
        <taxon>Lachnospiraceae</taxon>
        <taxon>Blautia</taxon>
    </lineage>
</organism>
<dbReference type="RefSeq" id="WP_118635372.1">
    <property type="nucleotide sequence ID" value="NZ_CP035945.1"/>
</dbReference>
<accession>A0A4P6LRR8</accession>
<gene>
    <name evidence="1" type="ORF">PMF13cell1_00099</name>
</gene>
<proteinExistence type="predicted"/>